<dbReference type="InterPro" id="IPR016152">
    <property type="entry name" value="PTrfase/Anion_transptr"/>
</dbReference>
<evidence type="ECO:0000256" key="2">
    <source>
        <dbReference type="ARBA" id="ARBA00022553"/>
    </source>
</evidence>
<sequence length="163" mass="18245">MEIKDVIKKAYVKVSMESKNRNDALMELLKTSAAQKHIANQEAVLKDLLDREASFTTKVMAFVAIPHAKSDSIKEPMVLIGKSDAGVDWRENANFDESVPEDRVKLVFMILVPGQSKGNDHLKILAVLARCLASSSFRENLILENSTDRVYEMVINEIAGKLR</sequence>
<proteinExistence type="predicted"/>
<dbReference type="Pfam" id="PF00359">
    <property type="entry name" value="PTS_EIIA_2"/>
    <property type="match status" value="1"/>
</dbReference>
<dbReference type="EC" id="2.7.1.202" evidence="7"/>
<evidence type="ECO:0000259" key="6">
    <source>
        <dbReference type="PROSITE" id="PS51094"/>
    </source>
</evidence>
<accession>A0ABS5PLI2</accession>
<evidence type="ECO:0000256" key="1">
    <source>
        <dbReference type="ARBA" id="ARBA00022448"/>
    </source>
</evidence>
<dbReference type="InterPro" id="IPR002178">
    <property type="entry name" value="PTS_EIIA_type-2_dom"/>
</dbReference>
<evidence type="ECO:0000256" key="5">
    <source>
        <dbReference type="ARBA" id="ARBA00022683"/>
    </source>
</evidence>
<evidence type="ECO:0000313" key="8">
    <source>
        <dbReference type="Proteomes" id="UP000746471"/>
    </source>
</evidence>
<dbReference type="Proteomes" id="UP000746471">
    <property type="component" value="Unassembled WGS sequence"/>
</dbReference>
<dbReference type="InterPro" id="IPR051541">
    <property type="entry name" value="PTS_SugarTrans_NitroReg"/>
</dbReference>
<dbReference type="SUPFAM" id="SSF55804">
    <property type="entry name" value="Phoshotransferase/anion transport protein"/>
    <property type="match status" value="1"/>
</dbReference>
<reference evidence="7 8" key="1">
    <citation type="submission" date="2021-05" db="EMBL/GenBank/DDBJ databases">
        <title>Fusibacter ferrireducens sp. nov., an anaerobic, sulfur- and Fe-reducing bacterium isolated from the mangrove sediment.</title>
        <authorList>
            <person name="Qiu D."/>
        </authorList>
    </citation>
    <scope>NUCLEOTIDE SEQUENCE [LARGE SCALE GENOMIC DNA]</scope>
    <source>
        <strain evidence="7 8">DSM 12116</strain>
    </source>
</reference>
<dbReference type="GO" id="GO:0016740">
    <property type="term" value="F:transferase activity"/>
    <property type="evidence" value="ECO:0007669"/>
    <property type="project" value="UniProtKB-KW"/>
</dbReference>
<feature type="domain" description="PTS EIIA type-2" evidence="6">
    <location>
        <begin position="5"/>
        <end position="157"/>
    </location>
</feature>
<dbReference type="RefSeq" id="WP_213235712.1">
    <property type="nucleotide sequence ID" value="NZ_JAHBCL010000006.1"/>
</dbReference>
<dbReference type="PANTHER" id="PTHR47738">
    <property type="entry name" value="PTS SYSTEM FRUCTOSE-LIKE EIIA COMPONENT-RELATED"/>
    <property type="match status" value="1"/>
</dbReference>
<dbReference type="InterPro" id="IPR004715">
    <property type="entry name" value="PTS_IIA_fruc"/>
</dbReference>
<protein>
    <submittedName>
        <fullName evidence="7">Fructose PTS transporter subunit IIA</fullName>
        <ecNumber evidence="7">2.7.1.202</ecNumber>
    </submittedName>
</protein>
<keyword evidence="4 7" id="KW-0808">Transferase</keyword>
<keyword evidence="3" id="KW-0762">Sugar transport</keyword>
<name>A0ABS5PLI2_9FIRM</name>
<keyword evidence="1" id="KW-0813">Transport</keyword>
<evidence type="ECO:0000256" key="3">
    <source>
        <dbReference type="ARBA" id="ARBA00022597"/>
    </source>
</evidence>
<dbReference type="PROSITE" id="PS51094">
    <property type="entry name" value="PTS_EIIA_TYPE_2"/>
    <property type="match status" value="1"/>
</dbReference>
<dbReference type="EMBL" id="JAHBCL010000006">
    <property type="protein sequence ID" value="MBS7525926.1"/>
    <property type="molecule type" value="Genomic_DNA"/>
</dbReference>
<keyword evidence="2" id="KW-0597">Phosphoprotein</keyword>
<keyword evidence="5" id="KW-0598">Phosphotransferase system</keyword>
<keyword evidence="8" id="KW-1185">Reference proteome</keyword>
<dbReference type="PANTHER" id="PTHR47738:SF2">
    <property type="entry name" value="PTS SYSTEM FRUCTOSE-LIKE EIIA COMPONENT"/>
    <property type="match status" value="1"/>
</dbReference>
<dbReference type="Gene3D" id="3.40.930.10">
    <property type="entry name" value="Mannitol-specific EII, Chain A"/>
    <property type="match status" value="1"/>
</dbReference>
<organism evidence="7 8">
    <name type="scientific">Fusibacter paucivorans</name>
    <dbReference type="NCBI Taxonomy" id="76009"/>
    <lineage>
        <taxon>Bacteria</taxon>
        <taxon>Bacillati</taxon>
        <taxon>Bacillota</taxon>
        <taxon>Clostridia</taxon>
        <taxon>Eubacteriales</taxon>
        <taxon>Eubacteriales Family XII. Incertae Sedis</taxon>
        <taxon>Fusibacter</taxon>
    </lineage>
</organism>
<evidence type="ECO:0000256" key="4">
    <source>
        <dbReference type="ARBA" id="ARBA00022679"/>
    </source>
</evidence>
<comment type="caution">
    <text evidence="7">The sequence shown here is derived from an EMBL/GenBank/DDBJ whole genome shotgun (WGS) entry which is preliminary data.</text>
</comment>
<evidence type="ECO:0000313" key="7">
    <source>
        <dbReference type="EMBL" id="MBS7525926.1"/>
    </source>
</evidence>
<dbReference type="CDD" id="cd00211">
    <property type="entry name" value="PTS_IIA_fru"/>
    <property type="match status" value="1"/>
</dbReference>
<dbReference type="NCBIfam" id="TIGR00848">
    <property type="entry name" value="fruA"/>
    <property type="match status" value="1"/>
</dbReference>
<gene>
    <name evidence="7" type="ORF">KHM83_04445</name>
</gene>